<keyword evidence="3" id="KW-1185">Reference proteome</keyword>
<dbReference type="EMBL" id="CP137080">
    <property type="protein sequence ID" value="WOQ70230.1"/>
    <property type="molecule type" value="Genomic_DNA"/>
</dbReference>
<dbReference type="RefSeq" id="WP_330171311.1">
    <property type="nucleotide sequence ID" value="NZ_CP137080.1"/>
</dbReference>
<feature type="transmembrane region" description="Helical" evidence="1">
    <location>
        <begin position="47"/>
        <end position="65"/>
    </location>
</feature>
<organism evidence="2 3">
    <name type="scientific">Microbacterium limosum</name>
    <dbReference type="NCBI Taxonomy" id="3079935"/>
    <lineage>
        <taxon>Bacteria</taxon>
        <taxon>Bacillati</taxon>
        <taxon>Actinomycetota</taxon>
        <taxon>Actinomycetes</taxon>
        <taxon>Micrococcales</taxon>
        <taxon>Microbacteriaceae</taxon>
        <taxon>Microbacterium</taxon>
    </lineage>
</organism>
<evidence type="ECO:0000313" key="2">
    <source>
        <dbReference type="EMBL" id="WOQ70230.1"/>
    </source>
</evidence>
<feature type="transmembrane region" description="Helical" evidence="1">
    <location>
        <begin position="71"/>
        <end position="88"/>
    </location>
</feature>
<name>A0AAU0MJ86_9MICO</name>
<gene>
    <name evidence="2" type="ORF">RYJ27_03190</name>
</gene>
<dbReference type="Proteomes" id="UP001329313">
    <property type="component" value="Chromosome"/>
</dbReference>
<keyword evidence="1" id="KW-0472">Membrane</keyword>
<feature type="transmembrane region" description="Helical" evidence="1">
    <location>
        <begin position="12"/>
        <end position="35"/>
    </location>
</feature>
<proteinExistence type="predicted"/>
<evidence type="ECO:0000256" key="1">
    <source>
        <dbReference type="SAM" id="Phobius"/>
    </source>
</evidence>
<protein>
    <submittedName>
        <fullName evidence="2">Uncharacterized protein</fullName>
    </submittedName>
</protein>
<evidence type="ECO:0000313" key="3">
    <source>
        <dbReference type="Proteomes" id="UP001329313"/>
    </source>
</evidence>
<keyword evidence="1" id="KW-1133">Transmembrane helix</keyword>
<keyword evidence="1" id="KW-0812">Transmembrane</keyword>
<reference evidence="2 3" key="1">
    <citation type="submission" date="2023-10" db="EMBL/GenBank/DDBJ databases">
        <title>Y20.</title>
        <authorList>
            <person name="Zhang G."/>
            <person name="Ding Y."/>
        </authorList>
    </citation>
    <scope>NUCLEOTIDE SEQUENCE [LARGE SCALE GENOMIC DNA]</scope>
    <source>
        <strain evidence="2 3">Y20</strain>
    </source>
</reference>
<dbReference type="KEGG" id="mliy:RYJ27_03190"/>
<dbReference type="AlphaFoldDB" id="A0AAU0MJ86"/>
<sequence length="115" mass="11558">MMVGDLGWNEFNLGILGATAALAGLVIVAASVNIAKIVASRSLTARLGAGIATLVLAITASALAMFPEITLVAYGAAVLASALIAMMFDAHAARAILQNTVPATGSVDPRRRAPG</sequence>
<accession>A0AAU0MJ86</accession>